<comment type="caution">
    <text evidence="2">The sequence shown here is derived from an EMBL/GenBank/DDBJ whole genome shotgun (WGS) entry which is preliminary data.</text>
</comment>
<dbReference type="Pfam" id="PF00583">
    <property type="entry name" value="Acetyltransf_1"/>
    <property type="match status" value="1"/>
</dbReference>
<dbReference type="EMBL" id="VFOZ01000001">
    <property type="protein sequence ID" value="TQL99072.1"/>
    <property type="molecule type" value="Genomic_DNA"/>
</dbReference>
<protein>
    <submittedName>
        <fullName evidence="2">Acetyltransferase (GNAT) family protein</fullName>
    </submittedName>
</protein>
<organism evidence="2 3">
    <name type="scientific">Actinoallomurus bryophytorum</name>
    <dbReference type="NCBI Taxonomy" id="1490222"/>
    <lineage>
        <taxon>Bacteria</taxon>
        <taxon>Bacillati</taxon>
        <taxon>Actinomycetota</taxon>
        <taxon>Actinomycetes</taxon>
        <taxon>Streptosporangiales</taxon>
        <taxon>Thermomonosporaceae</taxon>
        <taxon>Actinoallomurus</taxon>
    </lineage>
</organism>
<dbReference type="AlphaFoldDB" id="A0A543CPP7"/>
<proteinExistence type="predicted"/>
<dbReference type="Proteomes" id="UP000316096">
    <property type="component" value="Unassembled WGS sequence"/>
</dbReference>
<reference evidence="2 3" key="1">
    <citation type="submission" date="2019-06" db="EMBL/GenBank/DDBJ databases">
        <title>Sequencing the genomes of 1000 actinobacteria strains.</title>
        <authorList>
            <person name="Klenk H.-P."/>
        </authorList>
    </citation>
    <scope>NUCLEOTIDE SEQUENCE [LARGE SCALE GENOMIC DNA]</scope>
    <source>
        <strain evidence="2 3">DSM 102200</strain>
    </source>
</reference>
<keyword evidence="2" id="KW-0808">Transferase</keyword>
<dbReference type="InterPro" id="IPR016181">
    <property type="entry name" value="Acyl_CoA_acyltransferase"/>
</dbReference>
<evidence type="ECO:0000313" key="2">
    <source>
        <dbReference type="EMBL" id="TQL99072.1"/>
    </source>
</evidence>
<dbReference type="OrthoDB" id="4712828at2"/>
<gene>
    <name evidence="2" type="ORF">FB559_4728</name>
</gene>
<accession>A0A543CPP7</accession>
<sequence length="281" mass="30589">MTAGIPAVLAERSEAEALYDFETGAPAGVRAALGMETLRVGGGVALSMREDTTQFWSKGLGFGFDEPVTAELMGRICDFYRSQRPPVAVLQLAPSVLPADWDEICAKENITAGSAWVKCVTDVETALAHIARRTPLAPELRVGPVTPADSSAWASVMMRVFDMQGRHLAEMTAESALRPGWHPYAVWQGEEIVATATMHVYEDAAQFFGGATLPSARRRGAQTALMAARAEAAHAAGCRWLVAETGAEQPGEHNSSLHNMFRTGFDVLYERRNWIWRPDGR</sequence>
<evidence type="ECO:0000259" key="1">
    <source>
        <dbReference type="PROSITE" id="PS51186"/>
    </source>
</evidence>
<keyword evidence="3" id="KW-1185">Reference proteome</keyword>
<dbReference type="InterPro" id="IPR000182">
    <property type="entry name" value="GNAT_dom"/>
</dbReference>
<evidence type="ECO:0000313" key="3">
    <source>
        <dbReference type="Proteomes" id="UP000316096"/>
    </source>
</evidence>
<dbReference type="RefSeq" id="WP_141957601.1">
    <property type="nucleotide sequence ID" value="NZ_VFOZ01000001.1"/>
</dbReference>
<dbReference type="PROSITE" id="PS51186">
    <property type="entry name" value="GNAT"/>
    <property type="match status" value="1"/>
</dbReference>
<feature type="domain" description="N-acetyltransferase" evidence="1">
    <location>
        <begin position="140"/>
        <end position="281"/>
    </location>
</feature>
<name>A0A543CPP7_9ACTN</name>
<dbReference type="SUPFAM" id="SSF55729">
    <property type="entry name" value="Acyl-CoA N-acyltransferases (Nat)"/>
    <property type="match status" value="1"/>
</dbReference>
<dbReference type="Gene3D" id="3.40.630.30">
    <property type="match status" value="1"/>
</dbReference>
<dbReference type="GO" id="GO:0016747">
    <property type="term" value="F:acyltransferase activity, transferring groups other than amino-acyl groups"/>
    <property type="evidence" value="ECO:0007669"/>
    <property type="project" value="InterPro"/>
</dbReference>